<sequence length="132" mass="12888">MAATTGRAVLPPAVAVGGAENPSAEPVFTVRARPESSVRDRWTEGDGVAPLKPCDAVRPRATGRIRTGRGGAAAAGAVRVRAGSAARWTAAVPGDDTGVEAAEDTVDAEGPAGATEADRTGIAEGASGGAGA</sequence>
<protein>
    <submittedName>
        <fullName evidence="2">Uncharacterized protein</fullName>
    </submittedName>
</protein>
<keyword evidence="3" id="KW-1185">Reference proteome</keyword>
<proteinExistence type="predicted"/>
<dbReference type="EMBL" id="CP109491">
    <property type="protein sequence ID" value="WUX36770.1"/>
    <property type="molecule type" value="Genomic_DNA"/>
</dbReference>
<feature type="region of interest" description="Disordered" evidence="1">
    <location>
        <begin position="32"/>
        <end position="55"/>
    </location>
</feature>
<evidence type="ECO:0000256" key="1">
    <source>
        <dbReference type="SAM" id="MobiDB-lite"/>
    </source>
</evidence>
<organism evidence="2 3">
    <name type="scientific">Streptomyces anulatus</name>
    <name type="common">Streptomyces chrysomallus</name>
    <dbReference type="NCBI Taxonomy" id="1892"/>
    <lineage>
        <taxon>Bacteria</taxon>
        <taxon>Bacillati</taxon>
        <taxon>Actinomycetota</taxon>
        <taxon>Actinomycetes</taxon>
        <taxon>Kitasatosporales</taxon>
        <taxon>Streptomycetaceae</taxon>
        <taxon>Streptomyces</taxon>
    </lineage>
</organism>
<dbReference type="Proteomes" id="UP001431926">
    <property type="component" value="Chromosome"/>
</dbReference>
<dbReference type="RefSeq" id="WP_329355683.1">
    <property type="nucleotide sequence ID" value="NZ_CP109400.1"/>
</dbReference>
<accession>A0ABZ1ZDE2</accession>
<gene>
    <name evidence="2" type="ORF">OG367_11245</name>
</gene>
<feature type="compositionally biased region" description="Acidic residues" evidence="1">
    <location>
        <begin position="97"/>
        <end position="107"/>
    </location>
</feature>
<evidence type="ECO:0000313" key="3">
    <source>
        <dbReference type="Proteomes" id="UP001431926"/>
    </source>
</evidence>
<reference evidence="2" key="1">
    <citation type="submission" date="2022-10" db="EMBL/GenBank/DDBJ databases">
        <title>The complete genomes of actinobacterial strains from the NBC collection.</title>
        <authorList>
            <person name="Joergensen T.S."/>
            <person name="Alvarez Arevalo M."/>
            <person name="Sterndorff E.B."/>
            <person name="Faurdal D."/>
            <person name="Vuksanovic O."/>
            <person name="Mourched A.-S."/>
            <person name="Charusanti P."/>
            <person name="Shaw S."/>
            <person name="Blin K."/>
            <person name="Weber T."/>
        </authorList>
    </citation>
    <scope>NUCLEOTIDE SEQUENCE</scope>
    <source>
        <strain evidence="2">NBC_01436</strain>
    </source>
</reference>
<feature type="region of interest" description="Disordered" evidence="1">
    <location>
        <begin position="92"/>
        <end position="132"/>
    </location>
</feature>
<name>A0ABZ1ZDE2_STRAQ</name>
<feature type="compositionally biased region" description="Basic and acidic residues" evidence="1">
    <location>
        <begin position="32"/>
        <end position="44"/>
    </location>
</feature>
<evidence type="ECO:0000313" key="2">
    <source>
        <dbReference type="EMBL" id="WUX36770.1"/>
    </source>
</evidence>